<feature type="compositionally biased region" description="Low complexity" evidence="1">
    <location>
        <begin position="509"/>
        <end position="560"/>
    </location>
</feature>
<dbReference type="STRING" id="933084.A0A067Q6G3"/>
<dbReference type="InParanoid" id="A0A067Q6G3"/>
<evidence type="ECO:0000256" key="1">
    <source>
        <dbReference type="SAM" id="MobiDB-lite"/>
    </source>
</evidence>
<feature type="compositionally biased region" description="Low complexity" evidence="1">
    <location>
        <begin position="113"/>
        <end position="126"/>
    </location>
</feature>
<dbReference type="EMBL" id="KL197718">
    <property type="protein sequence ID" value="KDQ58196.1"/>
    <property type="molecule type" value="Genomic_DNA"/>
</dbReference>
<feature type="region of interest" description="Disordered" evidence="1">
    <location>
        <begin position="509"/>
        <end position="590"/>
    </location>
</feature>
<gene>
    <name evidence="2" type="ORF">JAAARDRAFT_193628</name>
</gene>
<feature type="compositionally biased region" description="Polar residues" evidence="1">
    <location>
        <begin position="15"/>
        <end position="36"/>
    </location>
</feature>
<sequence>MSFLTTRRRSRVVSQTDSATIHSRSTSISAETSTPSTKDKKSHNFVNRVATMFSPRKSDKNQKPTYKTRGNGIVNYAPRGTCPPIPFQPWNISSDSQEYEPSLTIRRPSGLGPPADSPTSSRSSSPFEGQVLYRHSFALPLASSPTEEPQEEEEEEETPLDKQRAELRPRCISSPSQVLLQPSHRRVASAGFRQQQLAFPTRPPPPRIIPIPSEIIPLVVAVLPRTSLPTVARVSRPFQTAANQALYASVDLTGLSREKSRMCLRSLIENERLAGEVRSFTCPFKDEMEETLYRVLKRLSRLRELSLSSWSSYVWVPRHRFPFQLTSLSLLESALCKEDQNTLLGFLSSQTQIRSLSLPNLVLSCPPSACPKFPSLNELTVTSTLFPILRPSISSLHSLTLHVVKTLYDGLRPAELMVDARSLEVRHLGVVFGANMDKRTVEKVLGAVGKETGSTIEELMVKWDGLGDNNEALYKQVSSLLPRLTSLQTLQLQTSPAILQKPSLSLIPPSSYTSPPSPTSPALSPTTPSSALSLSPAPSRATSFTASISSASSSPFSTPAKRPIRRKPVPSLNDPPSPPEPEPEPDVRHGRERAILSSWSKYCPTLSNVTFTSGAHWNLSLTIAGCSSLGRRGKVKGRWLFVGMRKAN</sequence>
<feature type="region of interest" description="Disordered" evidence="1">
    <location>
        <begin position="142"/>
        <end position="166"/>
    </location>
</feature>
<dbReference type="AlphaFoldDB" id="A0A067Q6G3"/>
<feature type="region of interest" description="Disordered" evidence="1">
    <location>
        <begin position="1"/>
        <end position="126"/>
    </location>
</feature>
<dbReference type="HOGENOM" id="CLU_425803_0_0_1"/>
<proteinExistence type="predicted"/>
<keyword evidence="3" id="KW-1185">Reference proteome</keyword>
<evidence type="ECO:0000313" key="3">
    <source>
        <dbReference type="Proteomes" id="UP000027265"/>
    </source>
</evidence>
<dbReference type="OrthoDB" id="3259156at2759"/>
<dbReference type="SUPFAM" id="SSF52047">
    <property type="entry name" value="RNI-like"/>
    <property type="match status" value="1"/>
</dbReference>
<organism evidence="2 3">
    <name type="scientific">Jaapia argillacea MUCL 33604</name>
    <dbReference type="NCBI Taxonomy" id="933084"/>
    <lineage>
        <taxon>Eukaryota</taxon>
        <taxon>Fungi</taxon>
        <taxon>Dikarya</taxon>
        <taxon>Basidiomycota</taxon>
        <taxon>Agaricomycotina</taxon>
        <taxon>Agaricomycetes</taxon>
        <taxon>Agaricomycetidae</taxon>
        <taxon>Jaapiales</taxon>
        <taxon>Jaapiaceae</taxon>
        <taxon>Jaapia</taxon>
    </lineage>
</organism>
<reference evidence="3" key="1">
    <citation type="journal article" date="2014" name="Proc. Natl. Acad. Sci. U.S.A.">
        <title>Extensive sampling of basidiomycete genomes demonstrates inadequacy of the white-rot/brown-rot paradigm for wood decay fungi.</title>
        <authorList>
            <person name="Riley R."/>
            <person name="Salamov A.A."/>
            <person name="Brown D.W."/>
            <person name="Nagy L.G."/>
            <person name="Floudas D."/>
            <person name="Held B.W."/>
            <person name="Levasseur A."/>
            <person name="Lombard V."/>
            <person name="Morin E."/>
            <person name="Otillar R."/>
            <person name="Lindquist E.A."/>
            <person name="Sun H."/>
            <person name="LaButti K.M."/>
            <person name="Schmutz J."/>
            <person name="Jabbour D."/>
            <person name="Luo H."/>
            <person name="Baker S.E."/>
            <person name="Pisabarro A.G."/>
            <person name="Walton J.D."/>
            <person name="Blanchette R.A."/>
            <person name="Henrissat B."/>
            <person name="Martin F."/>
            <person name="Cullen D."/>
            <person name="Hibbett D.S."/>
            <person name="Grigoriev I.V."/>
        </authorList>
    </citation>
    <scope>NUCLEOTIDE SEQUENCE [LARGE SCALE GENOMIC DNA]</scope>
    <source>
        <strain evidence="3">MUCL 33604</strain>
    </source>
</reference>
<evidence type="ECO:0008006" key="4">
    <source>
        <dbReference type="Google" id="ProtNLM"/>
    </source>
</evidence>
<dbReference type="Proteomes" id="UP000027265">
    <property type="component" value="Unassembled WGS sequence"/>
</dbReference>
<accession>A0A067Q6G3</accession>
<name>A0A067Q6G3_9AGAM</name>
<feature type="compositionally biased region" description="Basic residues" evidence="1">
    <location>
        <begin position="1"/>
        <end position="11"/>
    </location>
</feature>
<protein>
    <recommendedName>
        <fullName evidence="4">F-box domain-containing protein</fullName>
    </recommendedName>
</protein>
<evidence type="ECO:0000313" key="2">
    <source>
        <dbReference type="EMBL" id="KDQ58196.1"/>
    </source>
</evidence>
<feature type="compositionally biased region" description="Acidic residues" evidence="1">
    <location>
        <begin position="148"/>
        <end position="158"/>
    </location>
</feature>